<dbReference type="InterPro" id="IPR037185">
    <property type="entry name" value="EmrE-like"/>
</dbReference>
<accession>A0A931I332</accession>
<feature type="transmembrane region" description="Helical" evidence="5">
    <location>
        <begin position="274"/>
        <end position="292"/>
    </location>
</feature>
<feature type="domain" description="EamA" evidence="6">
    <location>
        <begin position="151"/>
        <end position="283"/>
    </location>
</feature>
<reference evidence="7" key="1">
    <citation type="submission" date="2020-12" db="EMBL/GenBank/DDBJ databases">
        <title>Methylobrevis albus sp. nov., isolated from fresh water lack sediment.</title>
        <authorList>
            <person name="Zou Q."/>
        </authorList>
    </citation>
    <scope>NUCLEOTIDE SEQUENCE</scope>
    <source>
        <strain evidence="7">L22</strain>
    </source>
</reference>
<feature type="transmembrane region" description="Helical" evidence="5">
    <location>
        <begin position="211"/>
        <end position="231"/>
    </location>
</feature>
<dbReference type="Pfam" id="PF00892">
    <property type="entry name" value="EamA"/>
    <property type="match status" value="2"/>
</dbReference>
<feature type="transmembrane region" description="Helical" evidence="5">
    <location>
        <begin position="243"/>
        <end position="262"/>
    </location>
</feature>
<gene>
    <name evidence="7" type="ORF">I5731_16065</name>
</gene>
<evidence type="ECO:0000256" key="4">
    <source>
        <dbReference type="ARBA" id="ARBA00023136"/>
    </source>
</evidence>
<keyword evidence="8" id="KW-1185">Reference proteome</keyword>
<evidence type="ECO:0000256" key="5">
    <source>
        <dbReference type="SAM" id="Phobius"/>
    </source>
</evidence>
<evidence type="ECO:0000256" key="2">
    <source>
        <dbReference type="ARBA" id="ARBA00022692"/>
    </source>
</evidence>
<name>A0A931I332_9HYPH</name>
<dbReference type="Proteomes" id="UP000631694">
    <property type="component" value="Unassembled WGS sequence"/>
</dbReference>
<feature type="transmembrane region" description="Helical" evidence="5">
    <location>
        <begin position="125"/>
        <end position="143"/>
    </location>
</feature>
<comment type="subcellular location">
    <subcellularLocation>
        <location evidence="1">Membrane</location>
        <topology evidence="1">Multi-pass membrane protein</topology>
    </subcellularLocation>
</comment>
<evidence type="ECO:0000313" key="8">
    <source>
        <dbReference type="Proteomes" id="UP000631694"/>
    </source>
</evidence>
<dbReference type="SUPFAM" id="SSF103481">
    <property type="entry name" value="Multidrug resistance efflux transporter EmrE"/>
    <property type="match status" value="2"/>
</dbReference>
<dbReference type="AlphaFoldDB" id="A0A931I332"/>
<organism evidence="7 8">
    <name type="scientific">Methylobrevis albus</name>
    <dbReference type="NCBI Taxonomy" id="2793297"/>
    <lineage>
        <taxon>Bacteria</taxon>
        <taxon>Pseudomonadati</taxon>
        <taxon>Pseudomonadota</taxon>
        <taxon>Alphaproteobacteria</taxon>
        <taxon>Hyphomicrobiales</taxon>
        <taxon>Pleomorphomonadaceae</taxon>
        <taxon>Methylobrevis</taxon>
    </lineage>
</organism>
<keyword evidence="4 5" id="KW-0472">Membrane</keyword>
<dbReference type="InterPro" id="IPR050638">
    <property type="entry name" value="AA-Vitamin_Transporters"/>
</dbReference>
<dbReference type="PANTHER" id="PTHR32322:SF9">
    <property type="entry name" value="AMINO-ACID METABOLITE EFFLUX PUMP-RELATED"/>
    <property type="match status" value="1"/>
</dbReference>
<dbReference type="InterPro" id="IPR000620">
    <property type="entry name" value="EamA_dom"/>
</dbReference>
<dbReference type="RefSeq" id="WP_197312426.1">
    <property type="nucleotide sequence ID" value="NZ_JADZLT010000054.1"/>
</dbReference>
<dbReference type="EMBL" id="JADZLT010000054">
    <property type="protein sequence ID" value="MBH0239340.1"/>
    <property type="molecule type" value="Genomic_DNA"/>
</dbReference>
<evidence type="ECO:0000256" key="1">
    <source>
        <dbReference type="ARBA" id="ARBA00004141"/>
    </source>
</evidence>
<keyword evidence="2 5" id="KW-0812">Transmembrane</keyword>
<feature type="transmembrane region" description="Helical" evidence="5">
    <location>
        <begin position="33"/>
        <end position="53"/>
    </location>
</feature>
<feature type="transmembrane region" description="Helical" evidence="5">
    <location>
        <begin position="149"/>
        <end position="167"/>
    </location>
</feature>
<evidence type="ECO:0000256" key="3">
    <source>
        <dbReference type="ARBA" id="ARBA00022989"/>
    </source>
</evidence>
<evidence type="ECO:0000259" key="6">
    <source>
        <dbReference type="Pfam" id="PF00892"/>
    </source>
</evidence>
<proteinExistence type="predicted"/>
<comment type="caution">
    <text evidence="7">The sequence shown here is derived from an EMBL/GenBank/DDBJ whole genome shotgun (WGS) entry which is preliminary data.</text>
</comment>
<evidence type="ECO:0000313" key="7">
    <source>
        <dbReference type="EMBL" id="MBH0239340.1"/>
    </source>
</evidence>
<feature type="transmembrane region" description="Helical" evidence="5">
    <location>
        <begin position="65"/>
        <end position="86"/>
    </location>
</feature>
<feature type="domain" description="EamA" evidence="6">
    <location>
        <begin position="6"/>
        <end position="137"/>
    </location>
</feature>
<dbReference type="GO" id="GO:0016020">
    <property type="term" value="C:membrane"/>
    <property type="evidence" value="ECO:0007669"/>
    <property type="project" value="UniProtKB-SubCell"/>
</dbReference>
<protein>
    <submittedName>
        <fullName evidence="7">DMT family transporter</fullName>
    </submittedName>
</protein>
<keyword evidence="3 5" id="KW-1133">Transmembrane helix</keyword>
<feature type="transmembrane region" description="Helical" evidence="5">
    <location>
        <begin position="92"/>
        <end position="113"/>
    </location>
</feature>
<dbReference type="PANTHER" id="PTHR32322">
    <property type="entry name" value="INNER MEMBRANE TRANSPORTER"/>
    <property type="match status" value="1"/>
</dbReference>
<sequence>MPPIAWLLLVLLSLLWGGSYLSARVAAPEITPFTLVFLRCAIAAAVLNIALYATGRRLPWTAERLKQFAVMGILNNVIPFALIFYGTRHIGAGLASILNAATPICTVLVFHFLSDDRLRPNKAAGVVLGFTGVAVMIGISALSDMGSHLLAELACLAATVSYAFSMLWSRRLTGLDPMVIATGQLTASTLLTLPLMFAFEQPFALPMPSTEAMLAVLFLALAATAFAYIVFFRIAALAGPANVMLVTFLVPISAIFLGWLFLGETLQPRHWAGMVLIMAGLAAIDGRVFGLFRRS</sequence>